<name>A0A9P4PW05_9PEZI</name>
<dbReference type="EMBL" id="MU003910">
    <property type="protein sequence ID" value="KAF2715983.1"/>
    <property type="molecule type" value="Genomic_DNA"/>
</dbReference>
<organism evidence="1 2">
    <name type="scientific">Polychaeton citri CBS 116435</name>
    <dbReference type="NCBI Taxonomy" id="1314669"/>
    <lineage>
        <taxon>Eukaryota</taxon>
        <taxon>Fungi</taxon>
        <taxon>Dikarya</taxon>
        <taxon>Ascomycota</taxon>
        <taxon>Pezizomycotina</taxon>
        <taxon>Dothideomycetes</taxon>
        <taxon>Dothideomycetidae</taxon>
        <taxon>Capnodiales</taxon>
        <taxon>Capnodiaceae</taxon>
        <taxon>Polychaeton</taxon>
    </lineage>
</organism>
<protein>
    <submittedName>
        <fullName evidence="1">Uncharacterized protein</fullName>
    </submittedName>
</protein>
<dbReference type="AlphaFoldDB" id="A0A9P4PW05"/>
<evidence type="ECO:0000313" key="2">
    <source>
        <dbReference type="Proteomes" id="UP000799441"/>
    </source>
</evidence>
<proteinExistence type="predicted"/>
<dbReference type="Proteomes" id="UP000799441">
    <property type="component" value="Unassembled WGS sequence"/>
</dbReference>
<comment type="caution">
    <text evidence="1">The sequence shown here is derived from an EMBL/GenBank/DDBJ whole genome shotgun (WGS) entry which is preliminary data.</text>
</comment>
<evidence type="ECO:0000313" key="1">
    <source>
        <dbReference type="EMBL" id="KAF2715983.1"/>
    </source>
</evidence>
<gene>
    <name evidence="1" type="ORF">K431DRAFT_35345</name>
</gene>
<reference evidence="1" key="1">
    <citation type="journal article" date="2020" name="Stud. Mycol.">
        <title>101 Dothideomycetes genomes: a test case for predicting lifestyles and emergence of pathogens.</title>
        <authorList>
            <person name="Haridas S."/>
            <person name="Albert R."/>
            <person name="Binder M."/>
            <person name="Bloem J."/>
            <person name="Labutti K."/>
            <person name="Salamov A."/>
            <person name="Andreopoulos B."/>
            <person name="Baker S."/>
            <person name="Barry K."/>
            <person name="Bills G."/>
            <person name="Bluhm B."/>
            <person name="Cannon C."/>
            <person name="Castanera R."/>
            <person name="Culley D."/>
            <person name="Daum C."/>
            <person name="Ezra D."/>
            <person name="Gonzalez J."/>
            <person name="Henrissat B."/>
            <person name="Kuo A."/>
            <person name="Liang C."/>
            <person name="Lipzen A."/>
            <person name="Lutzoni F."/>
            <person name="Magnuson J."/>
            <person name="Mondo S."/>
            <person name="Nolan M."/>
            <person name="Ohm R."/>
            <person name="Pangilinan J."/>
            <person name="Park H.-J."/>
            <person name="Ramirez L."/>
            <person name="Alfaro M."/>
            <person name="Sun H."/>
            <person name="Tritt A."/>
            <person name="Yoshinaga Y."/>
            <person name="Zwiers L.-H."/>
            <person name="Turgeon B."/>
            <person name="Goodwin S."/>
            <person name="Spatafora J."/>
            <person name="Crous P."/>
            <person name="Grigoriev I."/>
        </authorList>
    </citation>
    <scope>NUCLEOTIDE SEQUENCE</scope>
    <source>
        <strain evidence="1">CBS 116435</strain>
    </source>
</reference>
<accession>A0A9P4PW05</accession>
<keyword evidence="2" id="KW-1185">Reference proteome</keyword>
<sequence>MPVRLCPANPARPIRLRLADRVLTGRLAERRLWPARDAMPAVISCIAIQTLSPHHSTPSPRRWPLSTHSALLLAELPYLSPVLLAHDRRRANRQLPSPGTVVRLRQSPPHVELTRQASRSRYGGTVLALLYILCAYTVA</sequence>